<keyword evidence="5" id="KW-0819">tRNA processing</keyword>
<dbReference type="STRING" id="312017.I7M3B6"/>
<organism evidence="12 13">
    <name type="scientific">Tetrahymena thermophila (strain SB210)</name>
    <dbReference type="NCBI Taxonomy" id="312017"/>
    <lineage>
        <taxon>Eukaryota</taxon>
        <taxon>Sar</taxon>
        <taxon>Alveolata</taxon>
        <taxon>Ciliophora</taxon>
        <taxon>Intramacronucleata</taxon>
        <taxon>Oligohymenophorea</taxon>
        <taxon>Hymenostomatida</taxon>
        <taxon>Tetrahymenina</taxon>
        <taxon>Tetrahymenidae</taxon>
        <taxon>Tetrahymena</taxon>
    </lineage>
</organism>
<evidence type="ECO:0000313" key="12">
    <source>
        <dbReference type="EMBL" id="EAS02834.1"/>
    </source>
</evidence>
<feature type="coiled-coil region" evidence="11">
    <location>
        <begin position="425"/>
        <end position="452"/>
    </location>
</feature>
<comment type="cofactor">
    <cofactor evidence="2">
        <name>Zn(2+)</name>
        <dbReference type="ChEBI" id="CHEBI:29105"/>
    </cofactor>
</comment>
<dbReference type="FunCoup" id="I7M3B6">
    <property type="interactions" value="389"/>
</dbReference>
<accession>I7M3B6</accession>
<dbReference type="eggNOG" id="KOG2121">
    <property type="taxonomic scope" value="Eukaryota"/>
</dbReference>
<comment type="catalytic activity">
    <reaction evidence="1">
        <text>Endonucleolytic cleavage of RNA, removing extra 3' nucleotides from tRNA precursor, generating 3' termini of tRNAs. A 3'-hydroxy group is left at the tRNA terminus and a 5'-phosphoryl group is left at the trailer molecule.</text>
        <dbReference type="EC" id="3.1.26.11"/>
    </reaction>
</comment>
<keyword evidence="8" id="KW-0255">Endonuclease</keyword>
<reference evidence="13" key="1">
    <citation type="journal article" date="2006" name="PLoS Biol.">
        <title>Macronuclear genome sequence of the ciliate Tetrahymena thermophila, a model eukaryote.</title>
        <authorList>
            <person name="Eisen J.A."/>
            <person name="Coyne R.S."/>
            <person name="Wu M."/>
            <person name="Wu D."/>
            <person name="Thiagarajan M."/>
            <person name="Wortman J.R."/>
            <person name="Badger J.H."/>
            <person name="Ren Q."/>
            <person name="Amedeo P."/>
            <person name="Jones K.M."/>
            <person name="Tallon L.J."/>
            <person name="Delcher A.L."/>
            <person name="Salzberg S.L."/>
            <person name="Silva J.C."/>
            <person name="Haas B.J."/>
            <person name="Majoros W.H."/>
            <person name="Farzad M."/>
            <person name="Carlton J.M."/>
            <person name="Smith R.K. Jr."/>
            <person name="Garg J."/>
            <person name="Pearlman R.E."/>
            <person name="Karrer K.M."/>
            <person name="Sun L."/>
            <person name="Manning G."/>
            <person name="Elde N.C."/>
            <person name="Turkewitz A.P."/>
            <person name="Asai D.J."/>
            <person name="Wilkes D.E."/>
            <person name="Wang Y."/>
            <person name="Cai H."/>
            <person name="Collins K."/>
            <person name="Stewart B.A."/>
            <person name="Lee S.R."/>
            <person name="Wilamowska K."/>
            <person name="Weinberg Z."/>
            <person name="Ruzzo W.L."/>
            <person name="Wloga D."/>
            <person name="Gaertig J."/>
            <person name="Frankel J."/>
            <person name="Tsao C.-C."/>
            <person name="Gorovsky M.A."/>
            <person name="Keeling P.J."/>
            <person name="Waller R.F."/>
            <person name="Patron N.J."/>
            <person name="Cherry J.M."/>
            <person name="Stover N.A."/>
            <person name="Krieger C.J."/>
            <person name="del Toro C."/>
            <person name="Ryder H.F."/>
            <person name="Williamson S.C."/>
            <person name="Barbeau R.A."/>
            <person name="Hamilton E.P."/>
            <person name="Orias E."/>
        </authorList>
    </citation>
    <scope>NUCLEOTIDE SEQUENCE [LARGE SCALE GENOMIC DNA]</scope>
    <source>
        <strain evidence="13">SB210</strain>
    </source>
</reference>
<dbReference type="Gene3D" id="3.60.15.10">
    <property type="entry name" value="Ribonuclease Z/Hydroxyacylglutathione hydrolase-like"/>
    <property type="match status" value="2"/>
</dbReference>
<keyword evidence="11" id="KW-0175">Coiled coil</keyword>
<gene>
    <name evidence="12" type="ORF">TTHERM_00352210</name>
</gene>
<dbReference type="OMA" id="ERIPGWK"/>
<keyword evidence="10" id="KW-0862">Zinc</keyword>
<evidence type="ECO:0000256" key="7">
    <source>
        <dbReference type="ARBA" id="ARBA00022723"/>
    </source>
</evidence>
<dbReference type="RefSeq" id="XP_001023079.1">
    <property type="nucleotide sequence ID" value="XM_001023079.1"/>
</dbReference>
<keyword evidence="9" id="KW-0378">Hydrolase</keyword>
<dbReference type="Pfam" id="PF23023">
    <property type="entry name" value="Anti-Pycsar_Apyc1"/>
    <property type="match status" value="1"/>
</dbReference>
<dbReference type="OrthoDB" id="312201at2759"/>
<dbReference type="KEGG" id="tet:TTHERM_00352210"/>
<evidence type="ECO:0000256" key="1">
    <source>
        <dbReference type="ARBA" id="ARBA00000402"/>
    </source>
</evidence>
<dbReference type="AlphaFoldDB" id="I7M3B6"/>
<name>I7M3B6_TETTS</name>
<dbReference type="EC" id="3.1.26.11" evidence="4"/>
<evidence type="ECO:0000256" key="11">
    <source>
        <dbReference type="SAM" id="Coils"/>
    </source>
</evidence>
<dbReference type="InParanoid" id="I7M3B6"/>
<evidence type="ECO:0000313" key="13">
    <source>
        <dbReference type="Proteomes" id="UP000009168"/>
    </source>
</evidence>
<dbReference type="GO" id="GO:1990180">
    <property type="term" value="P:mitochondrial tRNA 3'-end processing"/>
    <property type="evidence" value="ECO:0007669"/>
    <property type="project" value="TreeGrafter"/>
</dbReference>
<dbReference type="Proteomes" id="UP000009168">
    <property type="component" value="Unassembled WGS sequence"/>
</dbReference>
<sequence>MTRVTLQILQNYSDERNPCIIISHGKHKFLFNMGEPFLRYYKQHNVKLVTNMNIFFTRNTFDCMNGIQNLITSMYGSDASFGTKIFGPKNLVKIFDKFRCPYTRFVSYSFYDLSTNEKIVGVNDITASRKLKYGKPQEFNQHYYVEKWNEFIKQNLNEKLITDPASIVDAHNRVIKGQEQITLDYIAFDDQKCLAYQINLPPVKGKLDKEKLDKFKIPKNQMKNLMQNGEVQLETGETVKLDDVKSEDKRGNSVLLFDCQKESILDEAISNNKILYAPSQDNQLILVVHMAPQEVVSLPKYKEFLSKFEANVQHIFISPGFQEVIQDNHYDIINVPYRHQKVVSKLYEDFSEHFLNISTVQSQFIKQQDNKQDNQLLTLNQLFPDIKNLQLSKRNFEFTVSGSNNDYIPLDAVVSNELNKTIVYNQNYLNLVNELKQNSLNAQQNMEAQKKQIDDKRFDPEIILLGTTCALPSKYRNNSSILVKNEKNDTSIMLDAGDGTYFQLLGIYGNKKIDEELLKIKIILISHFHADHYMGFQEVIWRRQEVQRKRGIKYSDDPIYIVLPWDMATWVDALRHMEGDILFNEVYIQSYNNDDFSEYATHGFKKLEFDCQKAQYNTYEEDKAIIRNKRIGEILTSNAERLNQNIEGLKLKLKEVGYSSLKMIPVIHCQQAYGYVLEADDPYQTKISYTGDTRPCKKFIEAANNSSLIIHESTYQHDEVDLAEKALHSTVTEAIDVALQSLSKNILLTHISKRHKLLKIHEEGQTKEFIDFAQNNTVMAYDFLRFRLSNFYELVPITKAVGYIYKKN</sequence>
<dbReference type="InterPro" id="IPR047151">
    <property type="entry name" value="RNZ2-like"/>
</dbReference>
<keyword evidence="13" id="KW-1185">Reference proteome</keyword>
<keyword evidence="7" id="KW-0479">Metal-binding</keyword>
<evidence type="ECO:0000256" key="5">
    <source>
        <dbReference type="ARBA" id="ARBA00022694"/>
    </source>
</evidence>
<evidence type="ECO:0000256" key="3">
    <source>
        <dbReference type="ARBA" id="ARBA00007823"/>
    </source>
</evidence>
<keyword evidence="6" id="KW-0540">Nuclease</keyword>
<dbReference type="PANTHER" id="PTHR12553">
    <property type="entry name" value="ZINC PHOSPHODIESTERASE ELAC PROTEIN 2"/>
    <property type="match status" value="1"/>
</dbReference>
<dbReference type="SUPFAM" id="SSF56281">
    <property type="entry name" value="Metallo-hydrolase/oxidoreductase"/>
    <property type="match status" value="2"/>
</dbReference>
<proteinExistence type="inferred from homology"/>
<evidence type="ECO:0000256" key="2">
    <source>
        <dbReference type="ARBA" id="ARBA00001947"/>
    </source>
</evidence>
<dbReference type="PANTHER" id="PTHR12553:SF49">
    <property type="entry name" value="ZINC PHOSPHODIESTERASE ELAC PROTEIN 2"/>
    <property type="match status" value="1"/>
</dbReference>
<evidence type="ECO:0000256" key="4">
    <source>
        <dbReference type="ARBA" id="ARBA00012477"/>
    </source>
</evidence>
<comment type="similarity">
    <text evidence="3">Belongs to the RNase Z family.</text>
</comment>
<evidence type="ECO:0000256" key="9">
    <source>
        <dbReference type="ARBA" id="ARBA00022801"/>
    </source>
</evidence>
<dbReference type="GO" id="GO:0005739">
    <property type="term" value="C:mitochondrion"/>
    <property type="evidence" value="ECO:0007669"/>
    <property type="project" value="TreeGrafter"/>
</dbReference>
<dbReference type="HOGENOM" id="CLU_006220_2_0_1"/>
<evidence type="ECO:0000256" key="10">
    <source>
        <dbReference type="ARBA" id="ARBA00022833"/>
    </source>
</evidence>
<protein>
    <recommendedName>
        <fullName evidence="4">ribonuclease Z</fullName>
        <ecNumber evidence="4">3.1.26.11</ecNumber>
    </recommendedName>
</protein>
<dbReference type="GO" id="GO:0046872">
    <property type="term" value="F:metal ion binding"/>
    <property type="evidence" value="ECO:0007669"/>
    <property type="project" value="UniProtKB-KW"/>
</dbReference>
<evidence type="ECO:0000256" key="8">
    <source>
        <dbReference type="ARBA" id="ARBA00022759"/>
    </source>
</evidence>
<dbReference type="GeneID" id="7835429"/>
<dbReference type="EMBL" id="GG662523">
    <property type="protein sequence ID" value="EAS02834.1"/>
    <property type="molecule type" value="Genomic_DNA"/>
</dbReference>
<dbReference type="InterPro" id="IPR036866">
    <property type="entry name" value="RibonucZ/Hydroxyglut_hydro"/>
</dbReference>
<dbReference type="CDD" id="cd07718">
    <property type="entry name" value="RNaseZ_ELAC1_ELAC2-C-term-like_MBL-fold"/>
    <property type="match status" value="1"/>
</dbReference>
<dbReference type="GO" id="GO:0042781">
    <property type="term" value="F:3'-tRNA processing endoribonuclease activity"/>
    <property type="evidence" value="ECO:0007669"/>
    <property type="project" value="UniProtKB-EC"/>
</dbReference>
<evidence type="ECO:0000256" key="6">
    <source>
        <dbReference type="ARBA" id="ARBA00022722"/>
    </source>
</evidence>